<protein>
    <submittedName>
        <fullName evidence="2">Uncharacterized protein</fullName>
    </submittedName>
</protein>
<organism evidence="2 3">
    <name type="scientific">Kitasatospora arboriphila</name>
    <dbReference type="NCBI Taxonomy" id="258052"/>
    <lineage>
        <taxon>Bacteria</taxon>
        <taxon>Bacillati</taxon>
        <taxon>Actinomycetota</taxon>
        <taxon>Actinomycetes</taxon>
        <taxon>Kitasatosporales</taxon>
        <taxon>Streptomycetaceae</taxon>
        <taxon>Kitasatospora</taxon>
    </lineage>
</organism>
<feature type="region of interest" description="Disordered" evidence="1">
    <location>
        <begin position="1"/>
        <end position="38"/>
    </location>
</feature>
<dbReference type="EMBL" id="BAAALD010000063">
    <property type="protein sequence ID" value="GAA1104921.1"/>
    <property type="molecule type" value="Genomic_DNA"/>
</dbReference>
<feature type="compositionally biased region" description="Low complexity" evidence="1">
    <location>
        <begin position="18"/>
        <end position="38"/>
    </location>
</feature>
<accession>A0ABN1TW20</accession>
<gene>
    <name evidence="2" type="ORF">GCM10009663_53880</name>
</gene>
<comment type="caution">
    <text evidence="2">The sequence shown here is derived from an EMBL/GenBank/DDBJ whole genome shotgun (WGS) entry which is preliminary data.</text>
</comment>
<reference evidence="2 3" key="1">
    <citation type="journal article" date="2019" name="Int. J. Syst. Evol. Microbiol.">
        <title>The Global Catalogue of Microorganisms (GCM) 10K type strain sequencing project: providing services to taxonomists for standard genome sequencing and annotation.</title>
        <authorList>
            <consortium name="The Broad Institute Genomics Platform"/>
            <consortium name="The Broad Institute Genome Sequencing Center for Infectious Disease"/>
            <person name="Wu L."/>
            <person name="Ma J."/>
        </authorList>
    </citation>
    <scope>NUCLEOTIDE SEQUENCE [LARGE SCALE GENOMIC DNA]</scope>
    <source>
        <strain evidence="2 3">JCM 13002</strain>
    </source>
</reference>
<keyword evidence="3" id="KW-1185">Reference proteome</keyword>
<evidence type="ECO:0000256" key="1">
    <source>
        <dbReference type="SAM" id="MobiDB-lite"/>
    </source>
</evidence>
<evidence type="ECO:0000313" key="2">
    <source>
        <dbReference type="EMBL" id="GAA1104921.1"/>
    </source>
</evidence>
<feature type="region of interest" description="Disordered" evidence="1">
    <location>
        <begin position="64"/>
        <end position="89"/>
    </location>
</feature>
<evidence type="ECO:0000313" key="3">
    <source>
        <dbReference type="Proteomes" id="UP001499987"/>
    </source>
</evidence>
<proteinExistence type="predicted"/>
<sequence>MFSIPPAWQPGAPRSGCPPTADAAPDTDPGPTVAGADGRARALASRLLRQAPELRLGLVPAEGGAEAPTVCGWGGPAPARPTRRGSPRC</sequence>
<name>A0ABN1TW20_9ACTN</name>
<dbReference type="Proteomes" id="UP001499987">
    <property type="component" value="Unassembled WGS sequence"/>
</dbReference>